<dbReference type="AlphaFoldDB" id="A0A7J6GH89"/>
<evidence type="ECO:0000256" key="6">
    <source>
        <dbReference type="ARBA" id="ARBA00023136"/>
    </source>
</evidence>
<evidence type="ECO:0000256" key="7">
    <source>
        <dbReference type="ARBA" id="ARBA00023294"/>
    </source>
</evidence>
<dbReference type="PANTHER" id="PTHR33541">
    <property type="entry name" value="PROTEIN BIG GRAIN 1-LIKE A-RELATED"/>
    <property type="match status" value="1"/>
</dbReference>
<evidence type="ECO:0000313" key="10">
    <source>
        <dbReference type="Proteomes" id="UP000583929"/>
    </source>
</evidence>
<dbReference type="GO" id="GO:0009734">
    <property type="term" value="P:auxin-activated signaling pathway"/>
    <property type="evidence" value="ECO:0007669"/>
    <property type="project" value="UniProtKB-KW"/>
</dbReference>
<evidence type="ECO:0000256" key="1">
    <source>
        <dbReference type="ARBA" id="ARBA00002281"/>
    </source>
</evidence>
<dbReference type="InterPro" id="IPR039621">
    <property type="entry name" value="BG1-like"/>
</dbReference>
<feature type="region of interest" description="Disordered" evidence="8">
    <location>
        <begin position="213"/>
        <end position="256"/>
    </location>
</feature>
<keyword evidence="4" id="KW-0813">Transport</keyword>
<accession>A0A7J6GH89</accession>
<comment type="caution">
    <text evidence="9">The sequence shown here is derived from an EMBL/GenBank/DDBJ whole genome shotgun (WGS) entry which is preliminary data.</text>
</comment>
<feature type="compositionally biased region" description="Low complexity" evidence="8">
    <location>
        <begin position="233"/>
        <end position="244"/>
    </location>
</feature>
<dbReference type="GO" id="GO:0005886">
    <property type="term" value="C:plasma membrane"/>
    <property type="evidence" value="ECO:0007669"/>
    <property type="project" value="UniProtKB-SubCell"/>
</dbReference>
<comment type="function">
    <text evidence="1">Involved in auxin transport. Regulator of the auxin signaling pathway.</text>
</comment>
<reference evidence="9 10" key="1">
    <citation type="journal article" date="2020" name="bioRxiv">
        <title>Sequence and annotation of 42 cannabis genomes reveals extensive copy number variation in cannabinoid synthesis and pathogen resistance genes.</title>
        <authorList>
            <person name="Mckernan K.J."/>
            <person name="Helbert Y."/>
            <person name="Kane L.T."/>
            <person name="Ebling H."/>
            <person name="Zhang L."/>
            <person name="Liu B."/>
            <person name="Eaton Z."/>
            <person name="Mclaughlin S."/>
            <person name="Kingan S."/>
            <person name="Baybayan P."/>
            <person name="Concepcion G."/>
            <person name="Jordan M."/>
            <person name="Riva A."/>
            <person name="Barbazuk W."/>
            <person name="Harkins T."/>
        </authorList>
    </citation>
    <scope>NUCLEOTIDE SEQUENCE [LARGE SCALE GENOMIC DNA]</scope>
    <source>
        <strain evidence="10">cv. Jamaican Lion 4</strain>
        <tissue evidence="9">Leaf</tissue>
    </source>
</reference>
<gene>
    <name evidence="9" type="ORF">G4B88_011547</name>
</gene>
<name>A0A7J6GH89_CANSA</name>
<keyword evidence="5" id="KW-1003">Cell membrane</keyword>
<comment type="subcellular location">
    <subcellularLocation>
        <location evidence="2">Cell membrane</location>
    </subcellularLocation>
</comment>
<comment type="similarity">
    <text evidence="3">Belongs to the BIG GRAIN 1 (BG1) plant protein family.</text>
</comment>
<keyword evidence="10" id="KW-1185">Reference proteome</keyword>
<evidence type="ECO:0000256" key="3">
    <source>
        <dbReference type="ARBA" id="ARBA00010067"/>
    </source>
</evidence>
<keyword evidence="6" id="KW-0472">Membrane</keyword>
<evidence type="ECO:0000313" key="9">
    <source>
        <dbReference type="EMBL" id="KAF4382218.1"/>
    </source>
</evidence>
<evidence type="ECO:0000256" key="4">
    <source>
        <dbReference type="ARBA" id="ARBA00022448"/>
    </source>
</evidence>
<keyword evidence="7" id="KW-0927">Auxin signaling pathway</keyword>
<evidence type="ECO:0000256" key="5">
    <source>
        <dbReference type="ARBA" id="ARBA00022475"/>
    </source>
</evidence>
<evidence type="ECO:0000256" key="2">
    <source>
        <dbReference type="ARBA" id="ARBA00004236"/>
    </source>
</evidence>
<organism evidence="9 10">
    <name type="scientific">Cannabis sativa</name>
    <name type="common">Hemp</name>
    <name type="synonym">Marijuana</name>
    <dbReference type="NCBI Taxonomy" id="3483"/>
    <lineage>
        <taxon>Eukaryota</taxon>
        <taxon>Viridiplantae</taxon>
        <taxon>Streptophyta</taxon>
        <taxon>Embryophyta</taxon>
        <taxon>Tracheophyta</taxon>
        <taxon>Spermatophyta</taxon>
        <taxon>Magnoliopsida</taxon>
        <taxon>eudicotyledons</taxon>
        <taxon>Gunneridae</taxon>
        <taxon>Pentapetalae</taxon>
        <taxon>rosids</taxon>
        <taxon>fabids</taxon>
        <taxon>Rosales</taxon>
        <taxon>Cannabaceae</taxon>
        <taxon>Cannabis</taxon>
    </lineage>
</organism>
<evidence type="ECO:0000256" key="8">
    <source>
        <dbReference type="SAM" id="MobiDB-lite"/>
    </source>
</evidence>
<dbReference type="PANTHER" id="PTHR33541:SF12">
    <property type="entry name" value="PROTEIN BIG GRAIN 1-LIKE A"/>
    <property type="match status" value="1"/>
</dbReference>
<proteinExistence type="inferred from homology"/>
<evidence type="ECO:0008006" key="11">
    <source>
        <dbReference type="Google" id="ProtNLM"/>
    </source>
</evidence>
<dbReference type="EMBL" id="JAATIQ010000103">
    <property type="protein sequence ID" value="KAF4382218.1"/>
    <property type="molecule type" value="Genomic_DNA"/>
</dbReference>
<protein>
    <recommendedName>
        <fullName evidence="11">Protein BIG GRAIN 1-like A</fullName>
    </recommendedName>
</protein>
<sequence length="396" mass="44590">MYRYREKTPSFSSTLLEKIYRSIDEGNNTTMAETTKSDNQHLKLYRETTMAARKQSKVKIYRAGENEEDEMDRLRRACLIDKWIEKKVGNNRRRDYNKCSEFEDGIFFSSTSSSSDSSSGGFSSSDSDSIYFNAPARSASNSFPGPALPKPVRITEKNKTTTFYETSKLENDDVLIKSKSRALRIYSNLKKVKQPISPGGKLATFINSLFTSGNGKKSSSKSVQKTHETTPCSSASSFSRSCLSKNSSASRREKRSVRFCPDEDIRKKKDENFPAVRVPTAWKIGPSPAPVEKSRRVVSDVAKEFLKEYRQNQQKGIKNENVKRGNDVVLVSSGEEDDGGAAFDDGASCSSSDLFELDHLEELPVYETTRVYIYVYGCSCSLVDGDVQKREKKRKK</sequence>
<dbReference type="Proteomes" id="UP000583929">
    <property type="component" value="Unassembled WGS sequence"/>
</dbReference>